<dbReference type="EMBL" id="RQJO01000007">
    <property type="protein sequence ID" value="RRB07863.1"/>
    <property type="molecule type" value="Genomic_DNA"/>
</dbReference>
<gene>
    <name evidence="5" type="ORF">EHT25_08830</name>
</gene>
<dbReference type="InterPro" id="IPR001789">
    <property type="entry name" value="Sig_transdc_resp-reg_receiver"/>
</dbReference>
<dbReference type="InterPro" id="IPR011006">
    <property type="entry name" value="CheY-like_superfamily"/>
</dbReference>
<dbReference type="InterPro" id="IPR039420">
    <property type="entry name" value="WalR-like"/>
</dbReference>
<name>A0A3P1C405_9BACT</name>
<dbReference type="SMART" id="SM00448">
    <property type="entry name" value="REC"/>
    <property type="match status" value="1"/>
</dbReference>
<dbReference type="Proteomes" id="UP000271925">
    <property type="component" value="Unassembled WGS sequence"/>
</dbReference>
<dbReference type="Gene3D" id="3.40.50.2300">
    <property type="match status" value="1"/>
</dbReference>
<dbReference type="GO" id="GO:0006355">
    <property type="term" value="P:regulation of DNA-templated transcription"/>
    <property type="evidence" value="ECO:0007669"/>
    <property type="project" value="TreeGrafter"/>
</dbReference>
<evidence type="ECO:0000313" key="5">
    <source>
        <dbReference type="EMBL" id="RRB07863.1"/>
    </source>
</evidence>
<dbReference type="GO" id="GO:0005829">
    <property type="term" value="C:cytosol"/>
    <property type="evidence" value="ECO:0007669"/>
    <property type="project" value="TreeGrafter"/>
</dbReference>
<dbReference type="SUPFAM" id="SSF52172">
    <property type="entry name" value="CheY-like"/>
    <property type="match status" value="1"/>
</dbReference>
<dbReference type="GO" id="GO:0032993">
    <property type="term" value="C:protein-DNA complex"/>
    <property type="evidence" value="ECO:0007669"/>
    <property type="project" value="TreeGrafter"/>
</dbReference>
<dbReference type="PANTHER" id="PTHR48111:SF17">
    <property type="entry name" value="TRANSCRIPTIONAL REGULATORY PROTEIN YPDB"/>
    <property type="match status" value="1"/>
</dbReference>
<evidence type="ECO:0000256" key="2">
    <source>
        <dbReference type="PROSITE-ProRule" id="PRU00169"/>
    </source>
</evidence>
<keyword evidence="2" id="KW-0597">Phosphoprotein</keyword>
<dbReference type="Pfam" id="PF04397">
    <property type="entry name" value="LytTR"/>
    <property type="match status" value="1"/>
</dbReference>
<dbReference type="PROSITE" id="PS50930">
    <property type="entry name" value="HTH_LYTTR"/>
    <property type="match status" value="1"/>
</dbReference>
<dbReference type="GO" id="GO:0000156">
    <property type="term" value="F:phosphorelay response regulator activity"/>
    <property type="evidence" value="ECO:0007669"/>
    <property type="project" value="TreeGrafter"/>
</dbReference>
<keyword evidence="1 5" id="KW-0238">DNA-binding</keyword>
<evidence type="ECO:0000259" key="3">
    <source>
        <dbReference type="PROSITE" id="PS50110"/>
    </source>
</evidence>
<sequence length="236" mass="27213">MIRCIAVDDEALALEVIQNYIEKLPDFQLIRNCQSALSALQLLTQTSVDLMFLDINMPDLTGLQLVRTLKDPPLVILTTAYSQHALEGFELDVVDYLIKPIPFDRFVKAVQKAQLRLLTAESMSNKGLEAPVLDESEFIFIKTEYKTVRIDIKEIVYLEGKKDYVQIHTNQTRFMTLLPLSRLMEKLPARQFVRVHRSFVVAVNRIDSIERNRIHIGQVLIPIGELYRDELMKRIG</sequence>
<proteinExistence type="predicted"/>
<feature type="domain" description="Response regulatory" evidence="3">
    <location>
        <begin position="3"/>
        <end position="114"/>
    </location>
</feature>
<dbReference type="RefSeq" id="WP_124873384.1">
    <property type="nucleotide sequence ID" value="NZ_RQJO01000007.1"/>
</dbReference>
<comment type="caution">
    <text evidence="5">The sequence shown here is derived from an EMBL/GenBank/DDBJ whole genome shotgun (WGS) entry which is preliminary data.</text>
</comment>
<keyword evidence="6" id="KW-1185">Reference proteome</keyword>
<evidence type="ECO:0000313" key="6">
    <source>
        <dbReference type="Proteomes" id="UP000271925"/>
    </source>
</evidence>
<dbReference type="Pfam" id="PF00072">
    <property type="entry name" value="Response_reg"/>
    <property type="match status" value="1"/>
</dbReference>
<dbReference type="OrthoDB" id="1646880at2"/>
<dbReference type="AlphaFoldDB" id="A0A3P1C405"/>
<dbReference type="PROSITE" id="PS50110">
    <property type="entry name" value="RESPONSE_REGULATORY"/>
    <property type="match status" value="1"/>
</dbReference>
<dbReference type="PANTHER" id="PTHR48111">
    <property type="entry name" value="REGULATOR OF RPOS"/>
    <property type="match status" value="1"/>
</dbReference>
<dbReference type="Gene3D" id="2.40.50.1020">
    <property type="entry name" value="LytTr DNA-binding domain"/>
    <property type="match status" value="1"/>
</dbReference>
<evidence type="ECO:0000259" key="4">
    <source>
        <dbReference type="PROSITE" id="PS50930"/>
    </source>
</evidence>
<dbReference type="InterPro" id="IPR007492">
    <property type="entry name" value="LytTR_DNA-bd_dom"/>
</dbReference>
<dbReference type="SMART" id="SM00850">
    <property type="entry name" value="LytTR"/>
    <property type="match status" value="1"/>
</dbReference>
<protein>
    <submittedName>
        <fullName evidence="5">DNA-binding response regulator</fullName>
    </submittedName>
</protein>
<dbReference type="GO" id="GO:0000976">
    <property type="term" value="F:transcription cis-regulatory region binding"/>
    <property type="evidence" value="ECO:0007669"/>
    <property type="project" value="TreeGrafter"/>
</dbReference>
<reference evidence="5 6" key="1">
    <citation type="submission" date="2018-11" db="EMBL/GenBank/DDBJ databases">
        <authorList>
            <person name="Zhou Z."/>
            <person name="Wang G."/>
        </authorList>
    </citation>
    <scope>NUCLEOTIDE SEQUENCE [LARGE SCALE GENOMIC DNA]</scope>
    <source>
        <strain evidence="5 6">KCTC52004</strain>
    </source>
</reference>
<evidence type="ECO:0000256" key="1">
    <source>
        <dbReference type="ARBA" id="ARBA00023125"/>
    </source>
</evidence>
<organism evidence="5 6">
    <name type="scientific">Larkinella rosea</name>
    <dbReference type="NCBI Taxonomy" id="2025312"/>
    <lineage>
        <taxon>Bacteria</taxon>
        <taxon>Pseudomonadati</taxon>
        <taxon>Bacteroidota</taxon>
        <taxon>Cytophagia</taxon>
        <taxon>Cytophagales</taxon>
        <taxon>Spirosomataceae</taxon>
        <taxon>Larkinella</taxon>
    </lineage>
</organism>
<feature type="modified residue" description="4-aspartylphosphate" evidence="2">
    <location>
        <position position="54"/>
    </location>
</feature>
<feature type="domain" description="HTH LytTR-type" evidence="4">
    <location>
        <begin position="139"/>
        <end position="236"/>
    </location>
</feature>
<accession>A0A3P1C405</accession>